<proteinExistence type="inferred from homology"/>
<dbReference type="GO" id="GO:0005886">
    <property type="term" value="C:plasma membrane"/>
    <property type="evidence" value="ECO:0007669"/>
    <property type="project" value="UniProtKB-SubCell"/>
</dbReference>
<evidence type="ECO:0000256" key="2">
    <source>
        <dbReference type="ARBA" id="ARBA00008338"/>
    </source>
</evidence>
<protein>
    <recommendedName>
        <fullName evidence="3">Type VII secretion system accessory factor EsaA</fullName>
    </recommendedName>
</protein>
<organism evidence="11 12">
    <name type="scientific">Pseudolactococcus plantarum</name>
    <dbReference type="NCBI Taxonomy" id="1365"/>
    <lineage>
        <taxon>Bacteria</taxon>
        <taxon>Bacillati</taxon>
        <taxon>Bacillota</taxon>
        <taxon>Bacilli</taxon>
        <taxon>Lactobacillales</taxon>
        <taxon>Streptococcaceae</taxon>
        <taxon>Pseudolactococcus</taxon>
    </lineage>
</organism>
<feature type="transmembrane region" description="Helical" evidence="10">
    <location>
        <begin position="856"/>
        <end position="881"/>
    </location>
</feature>
<evidence type="ECO:0000256" key="9">
    <source>
        <dbReference type="ARBA" id="ARBA00046722"/>
    </source>
</evidence>
<evidence type="ECO:0000256" key="8">
    <source>
        <dbReference type="ARBA" id="ARBA00023136"/>
    </source>
</evidence>
<evidence type="ECO:0000256" key="1">
    <source>
        <dbReference type="ARBA" id="ARBA00004651"/>
    </source>
</evidence>
<dbReference type="Proteomes" id="UP000242246">
    <property type="component" value="Unassembled WGS sequence"/>
</dbReference>
<evidence type="ECO:0000256" key="4">
    <source>
        <dbReference type="ARBA" id="ARBA00022475"/>
    </source>
</evidence>
<evidence type="ECO:0000256" key="6">
    <source>
        <dbReference type="ARBA" id="ARBA00022989"/>
    </source>
</evidence>
<dbReference type="InterPro" id="IPR051328">
    <property type="entry name" value="T7SS_ABC-Transporter"/>
</dbReference>
<evidence type="ECO:0000256" key="7">
    <source>
        <dbReference type="ARBA" id="ARBA00023026"/>
    </source>
</evidence>
<dbReference type="AlphaFoldDB" id="A0A2A5S3I7"/>
<sequence length="891" mass="100063">MTTRDKTKSDGRRKPTIALVNEDMMSTFNKQEYTFGKNFVDLVSDDQQYNWQVVSRSVADRAYKDGSVDAVIYLPQTFSKDLLTLQNLNPTKAKIDYKIQQQKDELSDKILQNKIMNCLYLFNKNVVKMYYASVAGNIAEADNQMKQTVSKQADLVLGLSNQVQSPFKNSMSNYDTFISGTNGLNGLNQANVALQNSFTDSTKKLMTQTGERFTSQLPQLISYFDTQKKIAKINVDNGNQGIKNQARTDQDFYFSQFDNLSTSLVNQLGALSSKDLADKEIGQLPELTQQIKTYNQLIVAVRGDISDQITTLTNSRTDLLDLVNDLYYQFFDAEVSATVENFDNLSDSQKDDNKIRQALANKIKTSLSKTDNLSDSPYLDKVAQQISSVSLDVAEYKLDSLLDMGMIDFDTKCKIEAQLQVIDQYATAFELGGGTVMLSDAKTLEASDQTMTRKMTITVPAGMTYQSSAFPANVRISPVTKTGITVSRDNRIVLANPLPTTADEAKGKGAPKSFDVELHITLADDQSLSLETTWLNQLTNEKVFETTDHFVLLPKAGLANITQDAQENLQEIMSWFSKIDGISSMITTLYADPSEDYMSLLSALTQEEFKNQSQRSVFNMYGNIDVNELSKRLSDQDVQAFKMMGQENLSKVIAAIKSINTAMSSLRVDKQRLQDNLPEQFFEENLKALTLWYTQITEMLARLYQGWQIQDPTTLEMKEWAEYDRTKTELYVDSSTVLYEQIQKLVTSTTQATQEISKSAQAVKDNSEQFNQLVNQATLTQKDAKNLLANTDNLVLMGNEEASQVKGFYDAFSKTLANTRTPGVNTQHLYSFFASPILTNDITPEQDKTSTDKKKVLLPLALLFVMGLITGVLLLLIGQLIRKKMRDSKTR</sequence>
<dbReference type="EMBL" id="JXJX01000002">
    <property type="protein sequence ID" value="PCS08010.1"/>
    <property type="molecule type" value="Genomic_DNA"/>
</dbReference>
<comment type="subcellular location">
    <subcellularLocation>
        <location evidence="1">Cell membrane</location>
        <topology evidence="1">Multi-pass membrane protein</topology>
    </subcellularLocation>
</comment>
<evidence type="ECO:0000313" key="11">
    <source>
        <dbReference type="EMBL" id="PCS08010.1"/>
    </source>
</evidence>
<dbReference type="NCBIfam" id="TIGR03929">
    <property type="entry name" value="T7_esaA_Nterm"/>
    <property type="match status" value="1"/>
</dbReference>
<dbReference type="PANTHER" id="PTHR43077:SF10">
    <property type="entry name" value="TRANSPORT PERMEASE PROTEIN"/>
    <property type="match status" value="1"/>
</dbReference>
<keyword evidence="6 10" id="KW-1133">Transmembrane helix</keyword>
<dbReference type="InterPro" id="IPR023838">
    <property type="entry name" value="T7SS_EsaA"/>
</dbReference>
<keyword evidence="4" id="KW-1003">Cell membrane</keyword>
<evidence type="ECO:0000256" key="10">
    <source>
        <dbReference type="SAM" id="Phobius"/>
    </source>
</evidence>
<dbReference type="STRING" id="1348632.GCA_001591745_01054"/>
<reference evidence="11 12" key="1">
    <citation type="submission" date="2014-12" db="EMBL/GenBank/DDBJ databases">
        <title>Draft genome sequences of 10 type strains of Lactococcus.</title>
        <authorList>
            <person name="Sun Z."/>
            <person name="Zhong Z."/>
            <person name="Liu W."/>
            <person name="Zhang W."/>
            <person name="Zhang H."/>
        </authorList>
    </citation>
    <scope>NUCLEOTIDE SEQUENCE [LARGE SCALE GENOMIC DNA]</scope>
    <source>
        <strain evidence="11 12">DSM 20686</strain>
    </source>
</reference>
<dbReference type="Gene3D" id="3.40.1710.10">
    <property type="entry name" value="abc type-2 transporter like domain"/>
    <property type="match status" value="1"/>
</dbReference>
<name>A0A2A5S3I7_9LACT</name>
<evidence type="ECO:0000256" key="5">
    <source>
        <dbReference type="ARBA" id="ARBA00022692"/>
    </source>
</evidence>
<evidence type="ECO:0000256" key="3">
    <source>
        <dbReference type="ARBA" id="ARBA00020819"/>
    </source>
</evidence>
<comment type="similarity">
    <text evidence="2">Belongs to the EsaA family.</text>
</comment>
<comment type="subunit">
    <text evidence="9">Homodimer. Interacts with EssB.</text>
</comment>
<keyword evidence="12" id="KW-1185">Reference proteome</keyword>
<keyword evidence="5 10" id="KW-0812">Transmembrane</keyword>
<accession>A0A2A5S3I7</accession>
<keyword evidence="7" id="KW-0843">Virulence</keyword>
<keyword evidence="8 10" id="KW-0472">Membrane</keyword>
<dbReference type="PANTHER" id="PTHR43077">
    <property type="entry name" value="TRANSPORT PERMEASE YVFS-RELATED"/>
    <property type="match status" value="1"/>
</dbReference>
<comment type="caution">
    <text evidence="11">The sequence shown here is derived from an EMBL/GenBank/DDBJ whole genome shotgun (WGS) entry which is preliminary data.</text>
</comment>
<gene>
    <name evidence="11" type="ORF">RU87_GL000747</name>
</gene>
<evidence type="ECO:0000313" key="12">
    <source>
        <dbReference type="Proteomes" id="UP000242246"/>
    </source>
</evidence>